<evidence type="ECO:0000313" key="3">
    <source>
        <dbReference type="EMBL" id="PKB41359.1"/>
    </source>
</evidence>
<evidence type="ECO:0000313" key="4">
    <source>
        <dbReference type="Proteomes" id="UP000232453"/>
    </source>
</evidence>
<feature type="compositionally biased region" description="Basic and acidic residues" evidence="1">
    <location>
        <begin position="246"/>
        <end position="276"/>
    </location>
</feature>
<dbReference type="AlphaFoldDB" id="A0A852WIE2"/>
<dbReference type="EMBL" id="JACCCZ010000002">
    <property type="protein sequence ID" value="NYG05326.1"/>
    <property type="molecule type" value="Genomic_DNA"/>
</dbReference>
<gene>
    <name evidence="3" type="ORF">ATL51_0021</name>
    <name evidence="2" type="ORF">HDA37_005680</name>
</gene>
<evidence type="ECO:0000313" key="2">
    <source>
        <dbReference type="EMBL" id="NYG05326.1"/>
    </source>
</evidence>
<proteinExistence type="predicted"/>
<sequence length="309" mass="32742">MHRSVSGEAVTMTGGMAAWVRSGDGRQRGGYGSSGRSATGSEGDVRDGDEREEELRPVNADDPMGTLLASPGVVHDERTGEVAATLTLALSRDIWAADPHRGAELVSVLVSAMLGRGWALLTETHPSAVRALPRPPGWSVEMPHPDGGITIGTAGEVLYAGDLGPAVPPGWVSAIRALDDQLAVCVATGVDLNRRDLADHLARAQPRAGRRRRPAGGTPRRRTGLGDRHGRHALSSRCAGTATLPLDRREGHGHMPGTDRHTPGQRVPERGADSCTRRPPPPRLSNEITCRVLSIMLSGRDRTRAGNAD</sequence>
<feature type="compositionally biased region" description="Basic residues" evidence="1">
    <location>
        <begin position="208"/>
        <end position="234"/>
    </location>
</feature>
<evidence type="ECO:0000313" key="5">
    <source>
        <dbReference type="Proteomes" id="UP000549695"/>
    </source>
</evidence>
<feature type="compositionally biased region" description="Basic and acidic residues" evidence="1">
    <location>
        <begin position="43"/>
        <end position="56"/>
    </location>
</feature>
<feature type="region of interest" description="Disordered" evidence="1">
    <location>
        <begin position="18"/>
        <end position="66"/>
    </location>
</feature>
<dbReference type="Proteomes" id="UP000549695">
    <property type="component" value="Unassembled WGS sequence"/>
</dbReference>
<dbReference type="Proteomes" id="UP000232453">
    <property type="component" value="Unassembled WGS sequence"/>
</dbReference>
<keyword evidence="5" id="KW-1185">Reference proteome</keyword>
<comment type="caution">
    <text evidence="2">The sequence shown here is derived from an EMBL/GenBank/DDBJ whole genome shotgun (WGS) entry which is preliminary data.</text>
</comment>
<organism evidence="2 5">
    <name type="scientific">Pseudonocardia alni</name>
    <name type="common">Amycolata alni</name>
    <dbReference type="NCBI Taxonomy" id="33907"/>
    <lineage>
        <taxon>Bacteria</taxon>
        <taxon>Bacillati</taxon>
        <taxon>Actinomycetota</taxon>
        <taxon>Actinomycetes</taxon>
        <taxon>Pseudonocardiales</taxon>
        <taxon>Pseudonocardiaceae</taxon>
        <taxon>Pseudonocardia</taxon>
    </lineage>
</organism>
<feature type="region of interest" description="Disordered" evidence="1">
    <location>
        <begin position="201"/>
        <end position="285"/>
    </location>
</feature>
<protein>
    <submittedName>
        <fullName evidence="2">Uncharacterized protein</fullName>
    </submittedName>
</protein>
<reference evidence="2 5" key="1">
    <citation type="submission" date="2020-07" db="EMBL/GenBank/DDBJ databases">
        <title>Sequencing the genomes of 1000 actinobacteria strains.</title>
        <authorList>
            <person name="Klenk H.-P."/>
        </authorList>
    </citation>
    <scope>NUCLEOTIDE SEQUENCE [LARGE SCALE GENOMIC DNA]</scope>
    <source>
        <strain evidence="3 4">DSM 44104</strain>
        <strain evidence="2 5">DSM 44749</strain>
    </source>
</reference>
<accession>A0A852WIE2</accession>
<evidence type="ECO:0000256" key="1">
    <source>
        <dbReference type="SAM" id="MobiDB-lite"/>
    </source>
</evidence>
<accession>A0AA44ZSG8</accession>
<dbReference type="EMBL" id="PHUJ01000001">
    <property type="protein sequence ID" value="PKB41359.1"/>
    <property type="molecule type" value="Genomic_DNA"/>
</dbReference>
<name>A0A852WIE2_PSEA5</name>